<feature type="region of interest" description="Disordered" evidence="1">
    <location>
        <begin position="161"/>
        <end position="182"/>
    </location>
</feature>
<dbReference type="PhylomeDB" id="A0A0W0CXY9"/>
<evidence type="ECO:0000256" key="1">
    <source>
        <dbReference type="SAM" id="MobiDB-lite"/>
    </source>
</evidence>
<accession>A0A0W0CXY9</accession>
<comment type="caution">
    <text evidence="2">The sequence shown here is derived from an EMBL/GenBank/DDBJ whole genome shotgun (WGS) entry which is preliminary data.</text>
</comment>
<protein>
    <submittedName>
        <fullName evidence="2">Protein DAL82</fullName>
    </submittedName>
</protein>
<proteinExistence type="predicted"/>
<reference evidence="2 3" key="1">
    <citation type="submission" date="2015-10" db="EMBL/GenBank/DDBJ databases">
        <title>Draft genomes sequences of Candida glabrata isolates 1A, 1B, 2A, 2B, 3A and 3B.</title>
        <authorList>
            <person name="Haavelsrud O.E."/>
            <person name="Gaustad P."/>
        </authorList>
    </citation>
    <scope>NUCLEOTIDE SEQUENCE [LARGE SCALE GENOMIC DNA]</scope>
    <source>
        <strain evidence="2">910700640</strain>
    </source>
</reference>
<dbReference type="Proteomes" id="UP000054886">
    <property type="component" value="Unassembled WGS sequence"/>
</dbReference>
<dbReference type="VEuPathDB" id="FungiDB:GVI51_M03927"/>
<gene>
    <name evidence="2" type="ORF">AO440_004029</name>
</gene>
<dbReference type="EMBL" id="LLZZ01000106">
    <property type="protein sequence ID" value="KTB08131.1"/>
    <property type="molecule type" value="Genomic_DNA"/>
</dbReference>
<evidence type="ECO:0000313" key="3">
    <source>
        <dbReference type="Proteomes" id="UP000054886"/>
    </source>
</evidence>
<dbReference type="VEuPathDB" id="FungiDB:GWK60_M03927"/>
<organism evidence="2 3">
    <name type="scientific">Candida glabrata</name>
    <name type="common">Yeast</name>
    <name type="synonym">Torulopsis glabrata</name>
    <dbReference type="NCBI Taxonomy" id="5478"/>
    <lineage>
        <taxon>Eukaryota</taxon>
        <taxon>Fungi</taxon>
        <taxon>Dikarya</taxon>
        <taxon>Ascomycota</taxon>
        <taxon>Saccharomycotina</taxon>
        <taxon>Saccharomycetes</taxon>
        <taxon>Saccharomycetales</taxon>
        <taxon>Saccharomycetaceae</taxon>
        <taxon>Nakaseomyces</taxon>
    </lineage>
</organism>
<dbReference type="VEuPathDB" id="FungiDB:CAGL0M04015g"/>
<sequence>MRVESQQSAIVLLELMDKYKPHLKPYAYRLHSWERVLADYNSRLHTKYRQIRTIKNKFERLKYMYLQDRGSEQFKGYSEAELVLLERLISESDGVSVKDPIVRDNGMSQGALASGGRPPEPALVPRLPMLGGQLLKQSTINNIIEPTPPPLDTISIGMPKNAKKPSIQDTGLAGQPTMEDSTVTAGTPLDTSIFDGDTRIPTRKNSLDVHTIQDLVRKLSDQQKQEDQLMIMKEAELSKKYMTQADFLSYKKQNRAIQLQILNVITSLLETPTKES</sequence>
<dbReference type="VEuPathDB" id="FungiDB:B1J91_M04015g"/>
<name>A0A0W0CXY9_CANGB</name>
<dbReference type="AlphaFoldDB" id="A0A0W0CXY9"/>
<evidence type="ECO:0000313" key="2">
    <source>
        <dbReference type="EMBL" id="KTB08131.1"/>
    </source>
</evidence>